<dbReference type="FunFam" id="3.80.10.10:FF:000079">
    <property type="entry name" value="PRAME family member 18"/>
    <property type="match status" value="1"/>
</dbReference>
<dbReference type="InterPro" id="IPR032675">
    <property type="entry name" value="LRR_dom_sf"/>
</dbReference>
<dbReference type="PANTHER" id="PTHR14224:SF19">
    <property type="entry name" value="PRAME FAMILY MEMBER 11-RELATED"/>
    <property type="match status" value="1"/>
</dbReference>
<protein>
    <submittedName>
        <fullName evidence="5">PRAME family member 9/15-like</fullName>
    </submittedName>
</protein>
<accession>A0AAX6Q1S1</accession>
<keyword evidence="2" id="KW-0433">Leucine-rich repeat</keyword>
<dbReference type="GeneID" id="101702500"/>
<dbReference type="GO" id="GO:0043066">
    <property type="term" value="P:negative regulation of apoptotic process"/>
    <property type="evidence" value="ECO:0007669"/>
    <property type="project" value="InterPro"/>
</dbReference>
<evidence type="ECO:0000256" key="1">
    <source>
        <dbReference type="ARBA" id="ARBA00009608"/>
    </source>
</evidence>
<evidence type="ECO:0000256" key="2">
    <source>
        <dbReference type="ARBA" id="ARBA00022614"/>
    </source>
</evidence>
<gene>
    <name evidence="5" type="primary">LOC101702500</name>
</gene>
<dbReference type="InterPro" id="IPR026271">
    <property type="entry name" value="PRAME"/>
</dbReference>
<dbReference type="GO" id="GO:0045596">
    <property type="term" value="P:negative regulation of cell differentiation"/>
    <property type="evidence" value="ECO:0007669"/>
    <property type="project" value="InterPro"/>
</dbReference>
<organism evidence="4 5">
    <name type="scientific">Heterocephalus glaber</name>
    <name type="common">Naked mole rat</name>
    <dbReference type="NCBI Taxonomy" id="10181"/>
    <lineage>
        <taxon>Eukaryota</taxon>
        <taxon>Metazoa</taxon>
        <taxon>Chordata</taxon>
        <taxon>Craniata</taxon>
        <taxon>Vertebrata</taxon>
        <taxon>Euteleostomi</taxon>
        <taxon>Mammalia</taxon>
        <taxon>Eutheria</taxon>
        <taxon>Euarchontoglires</taxon>
        <taxon>Glires</taxon>
        <taxon>Rodentia</taxon>
        <taxon>Hystricomorpha</taxon>
        <taxon>Bathyergidae</taxon>
        <taxon>Heterocephalus</taxon>
    </lineage>
</organism>
<dbReference type="SUPFAM" id="SSF52047">
    <property type="entry name" value="RNI-like"/>
    <property type="match status" value="1"/>
</dbReference>
<dbReference type="Proteomes" id="UP000694906">
    <property type="component" value="Unplaced"/>
</dbReference>
<dbReference type="GO" id="GO:0045892">
    <property type="term" value="P:negative regulation of DNA-templated transcription"/>
    <property type="evidence" value="ECO:0007669"/>
    <property type="project" value="InterPro"/>
</dbReference>
<proteinExistence type="inferred from homology"/>
<evidence type="ECO:0000313" key="4">
    <source>
        <dbReference type="Proteomes" id="UP000694906"/>
    </source>
</evidence>
<sequence length="486" mass="56305">MSAQAPPTLFQLAMHRLVREKNLAIKAREDLPREIIETLFMEALSRGHNDFLKAIVPAWPFYYLPLGMLMSMRRPEASETHLSVIQKQSQNLQILQAVLDGLDVLLAQKVRPRRWKLQVLDLRNTQQDFWKASTENLTQACSPVAVIRKMERTGPYVAEKQPLKVTVDLYLRVDYPGGFLSYLFEWVYQRKASLQLDCGKLPIESIIKIMKTVDLDCVQEVDLGPFWTLSNLAYFAPYLGQMQNLHKLFLSHISGSDFIFPERSEMLANQFISQFPKLHCLQEIYIESVSFLKGHLDQVLRYLKSPLKTLSITHSQLSHSDWKHLSQCLSLSHLKHLYLRGVRLIDFSPEPLRVLLDKVAGTLTILHLEACGIRDSQLKAIIPSLSHCSKLTTFNYIRNCISVATLENLLRCTARLSNLRLEQYAVPWEIYCPHCPLQWLRVEQIRDALVRIVKPLNHPRRVWFRTTHCHLSDNETTYHCPDYIPI</sequence>
<keyword evidence="3" id="KW-0677">Repeat</keyword>
<comment type="similarity">
    <text evidence="1">Belongs to the PRAME family.</text>
</comment>
<name>A0AAX6Q1S1_HETGA</name>
<dbReference type="Gene3D" id="3.80.10.10">
    <property type="entry name" value="Ribonuclease Inhibitor"/>
    <property type="match status" value="1"/>
</dbReference>
<dbReference type="PANTHER" id="PTHR14224">
    <property type="entry name" value="SIMILAR TO PREFERENTIALLY EXPRESSED ANTIGEN IN MELANOMA-LIKE 3"/>
    <property type="match status" value="1"/>
</dbReference>
<keyword evidence="4" id="KW-1185">Reference proteome</keyword>
<dbReference type="RefSeq" id="XP_004863974.1">
    <property type="nucleotide sequence ID" value="XM_004863917.1"/>
</dbReference>
<evidence type="ECO:0000313" key="5">
    <source>
        <dbReference type="RefSeq" id="XP_004863974.1"/>
    </source>
</evidence>
<evidence type="ECO:0000256" key="3">
    <source>
        <dbReference type="ARBA" id="ARBA00022737"/>
    </source>
</evidence>
<dbReference type="AlphaFoldDB" id="A0AAX6Q1S1"/>
<dbReference type="PIRSF" id="PIRSF038286">
    <property type="entry name" value="PRAME"/>
    <property type="match status" value="1"/>
</dbReference>
<reference evidence="5" key="1">
    <citation type="submission" date="2025-08" db="UniProtKB">
        <authorList>
            <consortium name="RefSeq"/>
        </authorList>
    </citation>
    <scope>IDENTIFICATION</scope>
</reference>
<dbReference type="KEGG" id="hgl:101702500"/>
<dbReference type="GO" id="GO:0008284">
    <property type="term" value="P:positive regulation of cell population proliferation"/>
    <property type="evidence" value="ECO:0007669"/>
    <property type="project" value="InterPro"/>
</dbReference>
<dbReference type="InterPro" id="IPR050694">
    <property type="entry name" value="LRRC14/PRAME"/>
</dbReference>
<dbReference type="GO" id="GO:0005737">
    <property type="term" value="C:cytoplasm"/>
    <property type="evidence" value="ECO:0007669"/>
    <property type="project" value="TreeGrafter"/>
</dbReference>